<reference evidence="2 3" key="1">
    <citation type="journal article" date="2019" name="Int. J. Syst. Evol. Microbiol.">
        <title>The Global Catalogue of Microorganisms (GCM) 10K type strain sequencing project: providing services to taxonomists for standard genome sequencing and annotation.</title>
        <authorList>
            <consortium name="The Broad Institute Genomics Platform"/>
            <consortium name="The Broad Institute Genome Sequencing Center for Infectious Disease"/>
            <person name="Wu L."/>
            <person name="Ma J."/>
        </authorList>
    </citation>
    <scope>NUCLEOTIDE SEQUENCE [LARGE SCALE GENOMIC DNA]</scope>
    <source>
        <strain evidence="2 3">XZYJ18</strain>
    </source>
</reference>
<evidence type="ECO:0008006" key="4">
    <source>
        <dbReference type="Google" id="ProtNLM"/>
    </source>
</evidence>
<comment type="caution">
    <text evidence="2">The sequence shown here is derived from an EMBL/GenBank/DDBJ whole genome shotgun (WGS) entry which is preliminary data.</text>
</comment>
<feature type="region of interest" description="Disordered" evidence="1">
    <location>
        <begin position="55"/>
        <end position="95"/>
    </location>
</feature>
<evidence type="ECO:0000256" key="1">
    <source>
        <dbReference type="SAM" id="MobiDB-lite"/>
    </source>
</evidence>
<evidence type="ECO:0000313" key="3">
    <source>
        <dbReference type="Proteomes" id="UP001595945"/>
    </source>
</evidence>
<sequence length="229" mass="24739">MRRREFLAGTGLAAVGGLAGCLGGGDPTPPPRKSFVLPELETDAKTLRIRIEDAPSVRVRADASGPSTTGSGADDGPGATGRTGDADDFEAAPKTRHGRAWWHGGEYAAKWYTDHGEEVTKRDVTVEEVGVAFFYNHWGKFNQPALPGAGPVDWDRTFGPEAVGELTDSDDALTHDLDSRGRYRVGAHVVTESGRDLGWECVDFTAEPRIERGTPGYYVSDPWKVSPRI</sequence>
<accession>A0ABD5PZT3</accession>
<dbReference type="RefSeq" id="WP_254270409.1">
    <property type="nucleotide sequence ID" value="NZ_CP100401.1"/>
</dbReference>
<protein>
    <recommendedName>
        <fullName evidence="4">Tat (Twin-arginine translocation) pathway signal sequence</fullName>
    </recommendedName>
</protein>
<dbReference type="EMBL" id="JBHSHT010000001">
    <property type="protein sequence ID" value="MFC4823828.1"/>
    <property type="molecule type" value="Genomic_DNA"/>
</dbReference>
<name>A0ABD5PZT3_9EURY</name>
<dbReference type="GeneID" id="73047088"/>
<dbReference type="Proteomes" id="UP001595945">
    <property type="component" value="Unassembled WGS sequence"/>
</dbReference>
<organism evidence="2 3">
    <name type="scientific">Halorussus aquaticus</name>
    <dbReference type="NCBI Taxonomy" id="2953748"/>
    <lineage>
        <taxon>Archaea</taxon>
        <taxon>Methanobacteriati</taxon>
        <taxon>Methanobacteriota</taxon>
        <taxon>Stenosarchaea group</taxon>
        <taxon>Halobacteria</taxon>
        <taxon>Halobacteriales</taxon>
        <taxon>Haladaptataceae</taxon>
        <taxon>Halorussus</taxon>
    </lineage>
</organism>
<proteinExistence type="predicted"/>
<evidence type="ECO:0000313" key="2">
    <source>
        <dbReference type="EMBL" id="MFC4823828.1"/>
    </source>
</evidence>
<dbReference type="PROSITE" id="PS51257">
    <property type="entry name" value="PROKAR_LIPOPROTEIN"/>
    <property type="match status" value="1"/>
</dbReference>
<gene>
    <name evidence="2" type="ORF">ACFO9K_06100</name>
</gene>
<dbReference type="AlphaFoldDB" id="A0ABD5PZT3"/>
<keyword evidence="3" id="KW-1185">Reference proteome</keyword>